<organism evidence="1 2">
    <name type="scientific">Scyliorhinus torazame</name>
    <name type="common">Cloudy catshark</name>
    <name type="synonym">Catulus torazame</name>
    <dbReference type="NCBI Taxonomy" id="75743"/>
    <lineage>
        <taxon>Eukaryota</taxon>
        <taxon>Metazoa</taxon>
        <taxon>Chordata</taxon>
        <taxon>Craniata</taxon>
        <taxon>Vertebrata</taxon>
        <taxon>Chondrichthyes</taxon>
        <taxon>Elasmobranchii</taxon>
        <taxon>Galeomorphii</taxon>
        <taxon>Galeoidea</taxon>
        <taxon>Carcharhiniformes</taxon>
        <taxon>Scyliorhinidae</taxon>
        <taxon>Scyliorhinus</taxon>
    </lineage>
</organism>
<gene>
    <name evidence="1" type="ORF">scyTo_0004729</name>
</gene>
<dbReference type="OMA" id="CFEAYIN"/>
<sequence>MDLRVKLDRLQLDPQSSADKKDFNHWLACFEAYINSATTPVPEAQKIQILYSRLSSNVFPLIQDAPNYANAMALLKENYAQKTNTLFASHVLATHSQHPGKSIEDFWRALIPLVRDRDCQPVTATEHSNLLMRDAFVMGIGSDLIRQRLLEGAMLDLAETKKLALSMTVASRNIQAYPTSHAANPSYPS</sequence>
<dbReference type="AlphaFoldDB" id="A0A401NWD8"/>
<protein>
    <submittedName>
        <fullName evidence="1">Uncharacterized protein</fullName>
    </submittedName>
</protein>
<evidence type="ECO:0000313" key="2">
    <source>
        <dbReference type="Proteomes" id="UP000288216"/>
    </source>
</evidence>
<dbReference type="Proteomes" id="UP000288216">
    <property type="component" value="Unassembled WGS sequence"/>
</dbReference>
<evidence type="ECO:0000313" key="1">
    <source>
        <dbReference type="EMBL" id="GCB65181.1"/>
    </source>
</evidence>
<reference evidence="1 2" key="1">
    <citation type="journal article" date="2018" name="Nat. Ecol. Evol.">
        <title>Shark genomes provide insights into elasmobranch evolution and the origin of vertebrates.</title>
        <authorList>
            <person name="Hara Y"/>
            <person name="Yamaguchi K"/>
            <person name="Onimaru K"/>
            <person name="Kadota M"/>
            <person name="Koyanagi M"/>
            <person name="Keeley SD"/>
            <person name="Tatsumi K"/>
            <person name="Tanaka K"/>
            <person name="Motone F"/>
            <person name="Kageyama Y"/>
            <person name="Nozu R"/>
            <person name="Adachi N"/>
            <person name="Nishimura O"/>
            <person name="Nakagawa R"/>
            <person name="Tanegashima C"/>
            <person name="Kiyatake I"/>
            <person name="Matsumoto R"/>
            <person name="Murakumo K"/>
            <person name="Nishida K"/>
            <person name="Terakita A"/>
            <person name="Kuratani S"/>
            <person name="Sato K"/>
            <person name="Hyodo S Kuraku.S."/>
        </authorList>
    </citation>
    <scope>NUCLEOTIDE SEQUENCE [LARGE SCALE GENOMIC DNA]</scope>
</reference>
<name>A0A401NWD8_SCYTO</name>
<keyword evidence="2" id="KW-1185">Reference proteome</keyword>
<comment type="caution">
    <text evidence="1">The sequence shown here is derived from an EMBL/GenBank/DDBJ whole genome shotgun (WGS) entry which is preliminary data.</text>
</comment>
<accession>A0A401NWD8</accession>
<dbReference type="EMBL" id="BFAA01001420">
    <property type="protein sequence ID" value="GCB65181.1"/>
    <property type="molecule type" value="Genomic_DNA"/>
</dbReference>
<dbReference type="OrthoDB" id="420169at2759"/>
<proteinExistence type="predicted"/>